<dbReference type="InterPro" id="IPR017871">
    <property type="entry name" value="ABC_transporter-like_CS"/>
</dbReference>
<comment type="caution">
    <text evidence="6">The sequence shown here is derived from an EMBL/GenBank/DDBJ whole genome shotgun (WGS) entry which is preliminary data.</text>
</comment>
<keyword evidence="7" id="KW-1185">Reference proteome</keyword>
<organism evidence="6 7">
    <name type="scientific">Clostridium homopropionicum DSM 5847</name>
    <dbReference type="NCBI Taxonomy" id="1121318"/>
    <lineage>
        <taxon>Bacteria</taxon>
        <taxon>Bacillati</taxon>
        <taxon>Bacillota</taxon>
        <taxon>Clostridia</taxon>
        <taxon>Eubacteriales</taxon>
        <taxon>Clostridiaceae</taxon>
        <taxon>Clostridium</taxon>
    </lineage>
</organism>
<dbReference type="PANTHER" id="PTHR42711:SF5">
    <property type="entry name" value="ABC TRANSPORTER ATP-BINDING PROTEIN NATA"/>
    <property type="match status" value="1"/>
</dbReference>
<dbReference type="SMART" id="SM00382">
    <property type="entry name" value="AAA"/>
    <property type="match status" value="1"/>
</dbReference>
<evidence type="ECO:0000256" key="3">
    <source>
        <dbReference type="ARBA" id="ARBA00022741"/>
    </source>
</evidence>
<evidence type="ECO:0000256" key="4">
    <source>
        <dbReference type="ARBA" id="ARBA00022840"/>
    </source>
</evidence>
<dbReference type="PATRIC" id="fig|1121318.3.peg.2932"/>
<evidence type="ECO:0000256" key="1">
    <source>
        <dbReference type="ARBA" id="ARBA00005417"/>
    </source>
</evidence>
<dbReference type="GO" id="GO:0016887">
    <property type="term" value="F:ATP hydrolysis activity"/>
    <property type="evidence" value="ECO:0007669"/>
    <property type="project" value="InterPro"/>
</dbReference>
<dbReference type="InterPro" id="IPR027417">
    <property type="entry name" value="P-loop_NTPase"/>
</dbReference>
<dbReference type="RefSeq" id="WP_052222389.1">
    <property type="nucleotide sequence ID" value="NZ_LHUR01000036.1"/>
</dbReference>
<dbReference type="PROSITE" id="PS50893">
    <property type="entry name" value="ABC_TRANSPORTER_2"/>
    <property type="match status" value="1"/>
</dbReference>
<gene>
    <name evidence="6" type="primary">ybhF_3</name>
    <name evidence="6" type="ORF">CLHOM_29220</name>
</gene>
<keyword evidence="4 6" id="KW-0067">ATP-binding</keyword>
<dbReference type="PROSITE" id="PS00211">
    <property type="entry name" value="ABC_TRANSPORTER_1"/>
    <property type="match status" value="1"/>
</dbReference>
<keyword evidence="2" id="KW-0813">Transport</keyword>
<dbReference type="STRING" id="36844.SAMN04488501_11059"/>
<protein>
    <submittedName>
        <fullName evidence="6">Putative ABC transporter ATP-binding protein YbhF</fullName>
    </submittedName>
</protein>
<evidence type="ECO:0000313" key="6">
    <source>
        <dbReference type="EMBL" id="KOA18638.1"/>
    </source>
</evidence>
<evidence type="ECO:0000259" key="5">
    <source>
        <dbReference type="PROSITE" id="PS50893"/>
    </source>
</evidence>
<proteinExistence type="inferred from homology"/>
<dbReference type="GO" id="GO:0005524">
    <property type="term" value="F:ATP binding"/>
    <property type="evidence" value="ECO:0007669"/>
    <property type="project" value="UniProtKB-KW"/>
</dbReference>
<dbReference type="InterPro" id="IPR050763">
    <property type="entry name" value="ABC_transporter_ATP-binding"/>
</dbReference>
<comment type="similarity">
    <text evidence="1">Belongs to the ABC transporter superfamily.</text>
</comment>
<dbReference type="CDD" id="cd03230">
    <property type="entry name" value="ABC_DR_subfamily_A"/>
    <property type="match status" value="1"/>
</dbReference>
<dbReference type="Gene3D" id="3.40.50.300">
    <property type="entry name" value="P-loop containing nucleotide triphosphate hydrolases"/>
    <property type="match status" value="1"/>
</dbReference>
<feature type="domain" description="ABC transporter" evidence="5">
    <location>
        <begin position="4"/>
        <end position="229"/>
    </location>
</feature>
<dbReference type="Pfam" id="PF00005">
    <property type="entry name" value="ABC_tran"/>
    <property type="match status" value="1"/>
</dbReference>
<dbReference type="SUPFAM" id="SSF52540">
    <property type="entry name" value="P-loop containing nucleoside triphosphate hydrolases"/>
    <property type="match status" value="1"/>
</dbReference>
<reference evidence="7" key="1">
    <citation type="submission" date="2015-08" db="EMBL/GenBank/DDBJ databases">
        <title>Genome sequence of the strict anaerobe Clostridium homopropionicum LuHBu1 (DSM 5847T).</title>
        <authorList>
            <person name="Poehlein A."/>
            <person name="Beck M."/>
            <person name="Schiel-Bengelsdorf B."/>
            <person name="Bengelsdorf F.R."/>
            <person name="Daniel R."/>
            <person name="Duerre P."/>
        </authorList>
    </citation>
    <scope>NUCLEOTIDE SEQUENCE [LARGE SCALE GENOMIC DNA]</scope>
    <source>
        <strain evidence="7">DSM 5847</strain>
    </source>
</reference>
<accession>A0A0L6Z734</accession>
<dbReference type="Proteomes" id="UP000037043">
    <property type="component" value="Unassembled WGS sequence"/>
</dbReference>
<sequence>MNIIEIKNLTKTYGKNRGIDNVNLTINEGEIFGFIGPNGAGKSTTIKTLLNLIFPTSGEAKIFGLDCVTETTKIKENIGYVPSEVRYYDDMTIKEIIDYAKSFKKNIDEEYVDRLIKLFDMELSKKIYQLSLGNKKKVSIIQALIHKPKLLILDEPTSGLDPLVQKHLFNELTALNKQGSTIFLSSHNLTEIEEFCHRVAIIREGKIIEIKKLDDFAHRTLRKVSITVDKDIAKEIKSLGGLIVGHEENTIIFNYDKDINELISLISKYTISNLIIEERRLSEEFMTYYEMEEK</sequence>
<keyword evidence="3" id="KW-0547">Nucleotide-binding</keyword>
<name>A0A0L6Z734_9CLOT</name>
<dbReference type="AlphaFoldDB" id="A0A0L6Z734"/>
<dbReference type="InterPro" id="IPR003593">
    <property type="entry name" value="AAA+_ATPase"/>
</dbReference>
<dbReference type="PANTHER" id="PTHR42711">
    <property type="entry name" value="ABC TRANSPORTER ATP-BINDING PROTEIN"/>
    <property type="match status" value="1"/>
</dbReference>
<evidence type="ECO:0000313" key="7">
    <source>
        <dbReference type="Proteomes" id="UP000037043"/>
    </source>
</evidence>
<dbReference type="InterPro" id="IPR003439">
    <property type="entry name" value="ABC_transporter-like_ATP-bd"/>
</dbReference>
<dbReference type="EMBL" id="LHUR01000036">
    <property type="protein sequence ID" value="KOA18638.1"/>
    <property type="molecule type" value="Genomic_DNA"/>
</dbReference>
<evidence type="ECO:0000256" key="2">
    <source>
        <dbReference type="ARBA" id="ARBA00022448"/>
    </source>
</evidence>